<name>A0ABT6NTE5_9BACT</name>
<protein>
    <submittedName>
        <fullName evidence="2">Type 2 lanthipeptide synthetase LanM family protein</fullName>
    </submittedName>
</protein>
<dbReference type="NCBIfam" id="TIGR03897">
    <property type="entry name" value="lanti_2_LanM"/>
    <property type="match status" value="1"/>
</dbReference>
<keyword evidence="3" id="KW-1185">Reference proteome</keyword>
<gene>
    <name evidence="2" type="ORF">QHF89_18125</name>
</gene>
<dbReference type="SUPFAM" id="SSF158745">
    <property type="entry name" value="LanC-like"/>
    <property type="match status" value="1"/>
</dbReference>
<accession>A0ABT6NTE5</accession>
<reference evidence="2 3" key="1">
    <citation type="submission" date="2023-04" db="EMBL/GenBank/DDBJ databases">
        <title>The genome sequence of Polyangium sorediatum DSM14670.</title>
        <authorList>
            <person name="Zhang X."/>
        </authorList>
    </citation>
    <scope>NUCLEOTIDE SEQUENCE [LARGE SCALE GENOMIC DNA]</scope>
    <source>
        <strain evidence="2 3">DSM 14670</strain>
    </source>
</reference>
<dbReference type="PIRSF" id="PIRSF037228">
    <property type="entry name" value="Lant_mod_RumM"/>
    <property type="match status" value="1"/>
</dbReference>
<dbReference type="InterPro" id="IPR012341">
    <property type="entry name" value="6hp_glycosidase-like_sf"/>
</dbReference>
<dbReference type="PRINTS" id="PR01950">
    <property type="entry name" value="LANCSUPER"/>
</dbReference>
<dbReference type="SMART" id="SM01260">
    <property type="entry name" value="LANC_like"/>
    <property type="match status" value="1"/>
</dbReference>
<dbReference type="Pfam" id="PF13575">
    <property type="entry name" value="DUF4135"/>
    <property type="match status" value="1"/>
</dbReference>
<comment type="caution">
    <text evidence="2">The sequence shown here is derived from an EMBL/GenBank/DDBJ whole genome shotgun (WGS) entry which is preliminary data.</text>
</comment>
<dbReference type="EMBL" id="JARZHI010000014">
    <property type="protein sequence ID" value="MDI1431417.1"/>
    <property type="molecule type" value="Genomic_DNA"/>
</dbReference>
<dbReference type="CDD" id="cd04792">
    <property type="entry name" value="LanM-like"/>
    <property type="match status" value="1"/>
</dbReference>
<dbReference type="InterPro" id="IPR007822">
    <property type="entry name" value="LANC-like"/>
</dbReference>
<evidence type="ECO:0000259" key="1">
    <source>
        <dbReference type="Pfam" id="PF13575"/>
    </source>
</evidence>
<dbReference type="InterPro" id="IPR017146">
    <property type="entry name" value="Lanti_2_LanM"/>
</dbReference>
<evidence type="ECO:0000313" key="3">
    <source>
        <dbReference type="Proteomes" id="UP001160301"/>
    </source>
</evidence>
<feature type="domain" description="Lantibiotic biosynthesis protein dehydration" evidence="1">
    <location>
        <begin position="220"/>
        <end position="601"/>
    </location>
</feature>
<dbReference type="Pfam" id="PF05147">
    <property type="entry name" value="LANC_like"/>
    <property type="match status" value="1"/>
</dbReference>
<sequence length="1082" mass="118347">MAHAVHPSPLAEIFGRASTIAERLSGDFSPVEDARENEKRSPRLQAWCEAVAKGDRSLFQRRLAWDGLNEAAVLEWLGAVRPSPGAQLPAWAELLADVLKGFKDPAPSGNRTDDRERFVDPEKPFPFQEILFPFVLAARQRLLGRAGACYDLLTDASHAALENRLLDTLANHAALPLQLEFSVFRVRNGFAAKGPAGRELYRAFVLEMDRGGLSPFLQEYAVLARLLASTTHFWVEATAEFLEHLSADLGQLEETFGGGRGLGRVERVQASLSDPHRGQRCVIGVSFASGVDLFYKPKDLGIDEAFRHLVAWLNDRGLALPLTAPRLLRRPSHGWVERVPRNTCDSADEIRRYYQRGGALLCLVHVLAGRDCHFENLIANGDTPVLIDLETLLHPRARTADDEGMNAAHLTSDLFVNSVLGTGMIPTWQVAKDGQVAFDLSGLSGIGDQEAPFRMRKWGNVNSDGMEMDYEVGKIHAQGNAPLLRGSPVGIGAHIEDLVAGFTQMYRFLERHRRELLSPEGPIHAFKRQRVRFIYRATAIYASVFKKLLLPKHLRSGVDASIVLEILGRDRIAHEERPVLWALLPAEIRALVQGDIPFFSADPASDRLEVSPGEHIDEAFLEPSFHLVLGRLSALGDDDLAGHTALIRGALYAYIATEVHEDPSAPGEKPARAGHLSRPPAGFVEEAVRCADELRKQAIKAKDGSISWFAPRYMMQAGRYRFQSIGWGLYDGVCGVAIFFSALNDVAGAAYGKLALAALEPVLQLLRRGTSRQRFASQLGISGATGLASVLYSLVQVGKRLGHGTLIDAALEAAPLITMDRIAADQALDIIGGSASAILGLLALHRETGAPSLLERAVACGEHLLAARRETPSGHRLWPAVNGRFLTGFSHGAAGVCYALLRLHEATRETTFRGAAEDALAYERSVFDADQENWPDLRGRETDVPAFGKSWCHGAVGIGLSRLGGLHVLATPDIRQDIDVALRTVKTFDLHSADHLCCGNFGRVELFLVAARRLGQPTLQEHAGRLAGELVERAAARGGFSLFPPFRREVPSPGFFQGMSGIGYTLLRLHDPNMLPSVLLWE</sequence>
<dbReference type="Proteomes" id="UP001160301">
    <property type="component" value="Unassembled WGS sequence"/>
</dbReference>
<dbReference type="RefSeq" id="WP_136970701.1">
    <property type="nucleotide sequence ID" value="NZ_JARZHI010000014.1"/>
</dbReference>
<organism evidence="2 3">
    <name type="scientific">Polyangium sorediatum</name>
    <dbReference type="NCBI Taxonomy" id="889274"/>
    <lineage>
        <taxon>Bacteria</taxon>
        <taxon>Pseudomonadati</taxon>
        <taxon>Myxococcota</taxon>
        <taxon>Polyangia</taxon>
        <taxon>Polyangiales</taxon>
        <taxon>Polyangiaceae</taxon>
        <taxon>Polyangium</taxon>
    </lineage>
</organism>
<dbReference type="InterPro" id="IPR025410">
    <property type="entry name" value="Lant_dehyd"/>
</dbReference>
<evidence type="ECO:0000313" key="2">
    <source>
        <dbReference type="EMBL" id="MDI1431417.1"/>
    </source>
</evidence>
<dbReference type="Gene3D" id="1.50.10.10">
    <property type="match status" value="1"/>
</dbReference>
<proteinExistence type="predicted"/>